<dbReference type="RefSeq" id="WP_412110042.1">
    <property type="nucleotide sequence ID" value="NZ_CACRST010000007.1"/>
</dbReference>
<dbReference type="EMBL" id="CACRST010000007">
    <property type="protein sequence ID" value="VYS79224.1"/>
    <property type="molecule type" value="Genomic_DNA"/>
</dbReference>
<organism evidence="3">
    <name type="scientific">Blautia glucerasea</name>
    <dbReference type="NCBI Taxonomy" id="536633"/>
    <lineage>
        <taxon>Bacteria</taxon>
        <taxon>Bacillati</taxon>
        <taxon>Bacillota</taxon>
        <taxon>Clostridia</taxon>
        <taxon>Lachnospirales</taxon>
        <taxon>Lachnospiraceae</taxon>
        <taxon>Blautia</taxon>
    </lineage>
</organism>
<proteinExistence type="predicted"/>
<feature type="transmembrane region" description="Helical" evidence="2">
    <location>
        <begin position="137"/>
        <end position="164"/>
    </location>
</feature>
<feature type="compositionally biased region" description="Basic and acidic residues" evidence="1">
    <location>
        <begin position="90"/>
        <end position="100"/>
    </location>
</feature>
<dbReference type="AlphaFoldDB" id="A0A6N2REZ3"/>
<evidence type="ECO:0000313" key="3">
    <source>
        <dbReference type="EMBL" id="VYS79224.1"/>
    </source>
</evidence>
<keyword evidence="2" id="KW-0472">Membrane</keyword>
<name>A0A6N2REZ3_9FIRM</name>
<evidence type="ECO:0008006" key="4">
    <source>
        <dbReference type="Google" id="ProtNLM"/>
    </source>
</evidence>
<keyword evidence="2" id="KW-0812">Transmembrane</keyword>
<dbReference type="Pfam" id="PF22564">
    <property type="entry name" value="HAAS"/>
    <property type="match status" value="1"/>
</dbReference>
<evidence type="ECO:0000256" key="1">
    <source>
        <dbReference type="SAM" id="MobiDB-lite"/>
    </source>
</evidence>
<sequence length="231" mass="25393">MMNRKGFMRQLELLLSDISEDERREALDYYESYFDEAGEAEEASVIQKLGSPGKVAAIIKADLRENGGDAQDYREDAYEGQPAGGQEQQYADRRERGYRPREKKGRGKLTLLIILLIFLSPFFAGAAGGILGVVVTIILLPFLLAFGIGAGVISLLIGGIFLAVSGIRLCASYVAGGVLSIGIGFILTAIGLVGLVFAVWAAANLIPRFLRWFTDWCHRILHRERKNGKRI</sequence>
<keyword evidence="2" id="KW-1133">Transmembrane helix</keyword>
<protein>
    <recommendedName>
        <fullName evidence="4">DUF1700 domain-containing protein</fullName>
    </recommendedName>
</protein>
<gene>
    <name evidence="3" type="ORF">BGLFYP119_00604</name>
</gene>
<feature type="transmembrane region" description="Helical" evidence="2">
    <location>
        <begin position="109"/>
        <end position="131"/>
    </location>
</feature>
<accession>A0A6N2REZ3</accession>
<feature type="region of interest" description="Disordered" evidence="1">
    <location>
        <begin position="74"/>
        <end position="102"/>
    </location>
</feature>
<reference evidence="3" key="1">
    <citation type="submission" date="2019-11" db="EMBL/GenBank/DDBJ databases">
        <authorList>
            <person name="Feng L."/>
        </authorList>
    </citation>
    <scope>NUCLEOTIDE SEQUENCE</scope>
    <source>
        <strain evidence="3">BgluceraseaLFYP119</strain>
    </source>
</reference>
<feature type="transmembrane region" description="Helical" evidence="2">
    <location>
        <begin position="176"/>
        <end position="203"/>
    </location>
</feature>
<evidence type="ECO:0000256" key="2">
    <source>
        <dbReference type="SAM" id="Phobius"/>
    </source>
</evidence>